<organism evidence="2 3">
    <name type="scientific">Mesorhizobium marinum</name>
    <dbReference type="NCBI Taxonomy" id="3228790"/>
    <lineage>
        <taxon>Bacteria</taxon>
        <taxon>Pseudomonadati</taxon>
        <taxon>Pseudomonadota</taxon>
        <taxon>Alphaproteobacteria</taxon>
        <taxon>Hyphomicrobiales</taxon>
        <taxon>Phyllobacteriaceae</taxon>
        <taxon>Mesorhizobium</taxon>
    </lineage>
</organism>
<comment type="caution">
    <text evidence="2">The sequence shown here is derived from an EMBL/GenBank/DDBJ whole genome shotgun (WGS) entry which is preliminary data.</text>
</comment>
<keyword evidence="1" id="KW-1133">Transmembrane helix</keyword>
<feature type="transmembrane region" description="Helical" evidence="1">
    <location>
        <begin position="51"/>
        <end position="69"/>
    </location>
</feature>
<evidence type="ECO:0000256" key="1">
    <source>
        <dbReference type="SAM" id="Phobius"/>
    </source>
</evidence>
<proteinExistence type="predicted"/>
<name>A0ABV3QVT9_9HYPH</name>
<dbReference type="RefSeq" id="WP_367722229.1">
    <property type="nucleotide sequence ID" value="NZ_JBFOCH010000013.1"/>
</dbReference>
<gene>
    <name evidence="2" type="ORF">ABUE31_04195</name>
</gene>
<protein>
    <submittedName>
        <fullName evidence="2">Uncharacterized protein</fullName>
    </submittedName>
</protein>
<keyword evidence="1" id="KW-0812">Transmembrane</keyword>
<dbReference type="EMBL" id="JBFOCI010000001">
    <property type="protein sequence ID" value="MEW9805186.1"/>
    <property type="molecule type" value="Genomic_DNA"/>
</dbReference>
<evidence type="ECO:0000313" key="3">
    <source>
        <dbReference type="Proteomes" id="UP001556196"/>
    </source>
</evidence>
<keyword evidence="1" id="KW-0472">Membrane</keyword>
<accession>A0ABV3QVT9</accession>
<dbReference type="Proteomes" id="UP001556196">
    <property type="component" value="Unassembled WGS sequence"/>
</dbReference>
<reference evidence="2 3" key="1">
    <citation type="submission" date="2024-06" db="EMBL/GenBank/DDBJ databases">
        <authorList>
            <person name="Tuo L."/>
        </authorList>
    </citation>
    <scope>NUCLEOTIDE SEQUENCE [LARGE SCALE GENOMIC DNA]</scope>
    <source>
        <strain evidence="2 3">ZMM04-5</strain>
    </source>
</reference>
<evidence type="ECO:0000313" key="2">
    <source>
        <dbReference type="EMBL" id="MEW9805186.1"/>
    </source>
</evidence>
<keyword evidence="3" id="KW-1185">Reference proteome</keyword>
<sequence>MGIEMEQRWTVDRYDVPSGDLEFWALRLGKIPAAANQNDCRYVPGCRRRQIMMRVSLAVAVAAAVVFALT</sequence>